<comment type="caution">
    <text evidence="1">The sequence shown here is derived from an EMBL/GenBank/DDBJ whole genome shotgun (WGS) entry which is preliminary data.</text>
</comment>
<evidence type="ECO:0000313" key="1">
    <source>
        <dbReference type="EMBL" id="MEX3741631.1"/>
    </source>
</evidence>
<sequence>MTAHHEDYADVDLEQYVQTVRELTEVLDDTDVATLPEDSFAGLMYVLTTAPEAPALVAGGVTHGPMDPTTLKVRTAWYTDRIQHVLDHLGMCVEEALLDPWLRVAAAQHHRDGSNADIHAWRCHVDQVHTALVALDQLLEATPCLLHEEH</sequence>
<dbReference type="Proteomes" id="UP001558474">
    <property type="component" value="Unassembled WGS sequence"/>
</dbReference>
<accession>A0ABV3VJR4</accession>
<gene>
    <name evidence="1" type="ORF">ABFW12_25710</name>
</gene>
<protein>
    <recommendedName>
        <fullName evidence="3">Globin</fullName>
    </recommendedName>
</protein>
<reference evidence="1 2" key="1">
    <citation type="submission" date="2024-04" db="EMBL/GenBank/DDBJ databases">
        <title>Genomic Markers of Mycobacteria.</title>
        <authorList>
            <person name="Soliman M.S."/>
            <person name="Elkholy A."/>
            <person name="Soliman N.S."/>
            <person name="Abbas A."/>
            <person name="Khayrat S."/>
            <person name="Shawky S."/>
        </authorList>
    </citation>
    <scope>NUCLEOTIDE SEQUENCE [LARGE SCALE GENOMIC DNA]</scope>
    <source>
        <strain evidence="1 2">Egy-CU-AM5</strain>
    </source>
</reference>
<dbReference type="EMBL" id="JBDLOU010000073">
    <property type="protein sequence ID" value="MEX3741631.1"/>
    <property type="molecule type" value="Genomic_DNA"/>
</dbReference>
<proteinExistence type="predicted"/>
<organism evidence="1 2">
    <name type="scientific">Mycolicibacterium porcinum</name>
    <dbReference type="NCBI Taxonomy" id="39693"/>
    <lineage>
        <taxon>Bacteria</taxon>
        <taxon>Bacillati</taxon>
        <taxon>Actinomycetota</taxon>
        <taxon>Actinomycetes</taxon>
        <taxon>Mycobacteriales</taxon>
        <taxon>Mycobacteriaceae</taxon>
        <taxon>Mycolicibacterium</taxon>
    </lineage>
</organism>
<evidence type="ECO:0008006" key="3">
    <source>
        <dbReference type="Google" id="ProtNLM"/>
    </source>
</evidence>
<keyword evidence="2" id="KW-1185">Reference proteome</keyword>
<dbReference type="RefSeq" id="WP_368574012.1">
    <property type="nucleotide sequence ID" value="NZ_JBDLOU010000073.1"/>
</dbReference>
<evidence type="ECO:0000313" key="2">
    <source>
        <dbReference type="Proteomes" id="UP001558474"/>
    </source>
</evidence>
<name>A0ABV3VJR4_9MYCO</name>